<dbReference type="STRING" id="7102.A0A2A4JT97"/>
<feature type="region of interest" description="Disordered" evidence="6">
    <location>
        <begin position="230"/>
        <end position="252"/>
    </location>
</feature>
<dbReference type="PANTHER" id="PTHR46358:SF1">
    <property type="entry name" value="TONSOKU-LIKE PROTEIN"/>
    <property type="match status" value="1"/>
</dbReference>
<comment type="caution">
    <text evidence="7">The sequence shown here is derived from an EMBL/GenBank/DDBJ whole genome shotgun (WGS) entry which is preliminary data.</text>
</comment>
<dbReference type="SMART" id="SM00248">
    <property type="entry name" value="ANK"/>
    <property type="match status" value="3"/>
</dbReference>
<dbReference type="InterPro" id="IPR052311">
    <property type="entry name" value="MMS22L-TONSL_complex_comp"/>
</dbReference>
<feature type="region of interest" description="Disordered" evidence="6">
    <location>
        <begin position="897"/>
        <end position="922"/>
    </location>
</feature>
<evidence type="ECO:0000256" key="3">
    <source>
        <dbReference type="ARBA" id="ARBA00022803"/>
    </source>
</evidence>
<dbReference type="SUPFAM" id="SSF48403">
    <property type="entry name" value="Ankyrin repeat"/>
    <property type="match status" value="1"/>
</dbReference>
<dbReference type="GO" id="GO:0000724">
    <property type="term" value="P:double-strand break repair via homologous recombination"/>
    <property type="evidence" value="ECO:0007669"/>
    <property type="project" value="TreeGrafter"/>
</dbReference>
<feature type="region of interest" description="Disordered" evidence="6">
    <location>
        <begin position="1"/>
        <end position="73"/>
    </location>
</feature>
<dbReference type="Pfam" id="PF00023">
    <property type="entry name" value="Ank"/>
    <property type="match status" value="1"/>
</dbReference>
<evidence type="ECO:0000256" key="2">
    <source>
        <dbReference type="ARBA" id="ARBA00022737"/>
    </source>
</evidence>
<comment type="subcellular location">
    <subcellularLocation>
        <location evidence="1">Nucleus</location>
    </subcellularLocation>
</comment>
<dbReference type="InterPro" id="IPR006553">
    <property type="entry name" value="Leu-rich_rpt_Cys-con_subtyp"/>
</dbReference>
<accession>A0A2A4JT97</accession>
<dbReference type="PROSITE" id="PS50297">
    <property type="entry name" value="ANK_REP_REGION"/>
    <property type="match status" value="3"/>
</dbReference>
<dbReference type="InterPro" id="IPR002110">
    <property type="entry name" value="Ankyrin_rpt"/>
</dbReference>
<keyword evidence="3" id="KW-0802">TPR repeat</keyword>
<feature type="repeat" description="ANK" evidence="5">
    <location>
        <begin position="80"/>
        <end position="112"/>
    </location>
</feature>
<feature type="compositionally biased region" description="Acidic residues" evidence="6">
    <location>
        <begin position="43"/>
        <end position="59"/>
    </location>
</feature>
<dbReference type="EMBL" id="NWSH01000618">
    <property type="protein sequence ID" value="PCG75265.1"/>
    <property type="molecule type" value="Genomic_DNA"/>
</dbReference>
<dbReference type="SMART" id="SM00367">
    <property type="entry name" value="LRR_CC"/>
    <property type="match status" value="3"/>
</dbReference>
<evidence type="ECO:0000256" key="5">
    <source>
        <dbReference type="PROSITE-ProRule" id="PRU00023"/>
    </source>
</evidence>
<feature type="region of interest" description="Disordered" evidence="6">
    <location>
        <begin position="760"/>
        <end position="788"/>
    </location>
</feature>
<feature type="region of interest" description="Disordered" evidence="6">
    <location>
        <begin position="284"/>
        <end position="312"/>
    </location>
</feature>
<feature type="region of interest" description="Disordered" evidence="6">
    <location>
        <begin position="474"/>
        <end position="515"/>
    </location>
</feature>
<organism evidence="7">
    <name type="scientific">Heliothis virescens</name>
    <name type="common">Tobacco budworm moth</name>
    <dbReference type="NCBI Taxonomy" id="7102"/>
    <lineage>
        <taxon>Eukaryota</taxon>
        <taxon>Metazoa</taxon>
        <taxon>Ecdysozoa</taxon>
        <taxon>Arthropoda</taxon>
        <taxon>Hexapoda</taxon>
        <taxon>Insecta</taxon>
        <taxon>Pterygota</taxon>
        <taxon>Neoptera</taxon>
        <taxon>Endopterygota</taxon>
        <taxon>Lepidoptera</taxon>
        <taxon>Glossata</taxon>
        <taxon>Ditrysia</taxon>
        <taxon>Noctuoidea</taxon>
        <taxon>Noctuidae</taxon>
        <taxon>Heliothinae</taxon>
        <taxon>Heliothis</taxon>
    </lineage>
</organism>
<dbReference type="SMART" id="SM00368">
    <property type="entry name" value="LRR_RI"/>
    <property type="match status" value="3"/>
</dbReference>
<keyword evidence="2" id="KW-0677">Repeat</keyword>
<dbReference type="PANTHER" id="PTHR46358">
    <property type="entry name" value="TONSOKU-LIKE PROTEIN"/>
    <property type="match status" value="1"/>
</dbReference>
<feature type="region of interest" description="Disordered" evidence="6">
    <location>
        <begin position="950"/>
        <end position="991"/>
    </location>
</feature>
<feature type="region of interest" description="Disordered" evidence="6">
    <location>
        <begin position="704"/>
        <end position="728"/>
    </location>
</feature>
<feature type="repeat" description="ANK" evidence="5">
    <location>
        <begin position="113"/>
        <end position="145"/>
    </location>
</feature>
<dbReference type="InterPro" id="IPR001611">
    <property type="entry name" value="Leu-rich_rpt"/>
</dbReference>
<dbReference type="PROSITE" id="PS50088">
    <property type="entry name" value="ANK_REPEAT"/>
    <property type="match status" value="3"/>
</dbReference>
<reference evidence="7" key="1">
    <citation type="submission" date="2017-09" db="EMBL/GenBank/DDBJ databases">
        <title>Contemporary evolution of a Lepidopteran species, Heliothis virescens, in response to modern agricultural practices.</title>
        <authorList>
            <person name="Fritz M.L."/>
            <person name="Deyonke A.M."/>
            <person name="Papanicolaou A."/>
            <person name="Micinski S."/>
            <person name="Westbrook J."/>
            <person name="Gould F."/>
        </authorList>
    </citation>
    <scope>NUCLEOTIDE SEQUENCE [LARGE SCALE GENOMIC DNA]</scope>
    <source>
        <strain evidence="7">HvINT-</strain>
        <tissue evidence="7">Whole body</tissue>
    </source>
</reference>
<proteinExistence type="predicted"/>
<evidence type="ECO:0000313" key="7">
    <source>
        <dbReference type="EMBL" id="PCG75265.1"/>
    </source>
</evidence>
<gene>
    <name evidence="7" type="ORF">B5V51_11992</name>
</gene>
<dbReference type="GO" id="GO:0043596">
    <property type="term" value="C:nuclear replication fork"/>
    <property type="evidence" value="ECO:0007669"/>
    <property type="project" value="TreeGrafter"/>
</dbReference>
<dbReference type="SUPFAM" id="SSF52047">
    <property type="entry name" value="RNI-like"/>
    <property type="match status" value="1"/>
</dbReference>
<sequence length="1498" mass="168419">MEQTKDDLRALGYDNLDNLENSEDEQSSAGGGDEDTTHIGDDICLEDLTDLSDTNEEEVTETKRESRKRGKGYTIKKNMKGETQLHVASISGNKLLVERLIAQGHPVNIRDNAGWLPLHEACIHGHVEVANILINSGANVNDRGGSNCDGITPLYDAASNGHLDVVQLLLEKGAIPSLKTDFGETPLHVLQKWRAGTILTKDQEIMYSKICNKIHSLIDKTNTTDILNRSKSKTPVKPVKDITPPSTSKMTSRIKELDTPVFKRRNIIDDDSDDDMNLSQNVRNEAAFPSDDSNLSSDDGKTNKDKKKSTGVKEYRNAIEALRNRSVTDLPEVDLKKSKVKPALLDPEEVDDDWLDDDLGINKNNKKRKLSDPLTTVAKKPSYESIKDKIEEINKISEPLVESNKFNVKKKSRISDVIDVSENSSDSDSFQRNENVRPKVSAAESMRNIAKELNETKSRDSRDNMKRRWKRQSTLLKAGFQRQREEVDQSSNSGSDTEYSRKELNKRLTPTGTFSRKSSGENFHYNSNVVHNDGFNIMQSMNPNIVQPMNVIQPINIVQSTKNGRPVQTQILPPAAVKVQVEDKVLLISLKLDTINRLTISWLVDEVKSRYYKLTGVRPIFSLMTSDGAILSEDDPLSLVLSSPELKTCITNWKASPAEERYLECCDALSIRTILTKDQEIMYSKICNKIHSLIDKTNTTDILNRSKSKTPVKPVKDITPPSTSKMTSRIKELDTPVFKRRNIIDDDSDDDMNLSQNVRNEAAFPSDDSNLSSDDGKTNKDKKKSTGVKEYRNAIEALRNRSVTDLPEVDLKKSKVKPALLDPEEVDDDWLDDDLGINKNNKKRKLSDPLTTVAKKPSYESIKDKIEEINKISEPLVESNKFNVKKKSRISDVIDVSENSSDSDSFQRNENVRPKVSAAESMRNIAKELNETKSRDSRDNMKRRWKRQSTLLKAGFQRQREEVDQSSNSGSDTEYSRKELNKRLTPTGTFSRKSSGENFHYNSNVVHNDGFNIMQSMNPNIVQPMNVIQPINIVQSTKNGRPVQTQILPPAAVKVQVEDKVLLISLKLDTINRLTISWLVDEVKSRYYKLTGVRPIFSLMTSDGAILSEDDPLSLVLSSPELKTCITNWKASPAEERYLECCDALSIPPSEEIQQAVGRSHTTRRLALGAKTLNSAQIRPLFRALTHQTQITAIMISDNNIGDAGVKYLTECLCTMKHLTHLDISRNNVTDEGTKSLVNMFERANRPACTSLEELDISSNPISDNGFRNIAKISQYIRLKVLKLNSCNITDNAVNESIKSSMNFDSLESIDLSNNELKNGVVSCLMTSLNPNVLVDLELDNVGVEGNVVGHLASFMDSAKDLKIRRFGLSNCKLVDGQFMRIFRSIGRAKHLQTITLKNNNLTFITLKKLLQRQPPVPQINLQGCQDIFKYSPDSDFQVWLPAIDFGRCIPEINVTPVSKTDEERESFKSFSKTWLNCFKGRGMIEHCEGGVIKFTAR</sequence>
<dbReference type="Gene3D" id="3.80.10.10">
    <property type="entry name" value="Ribonuclease Inhibitor"/>
    <property type="match status" value="1"/>
</dbReference>
<dbReference type="Pfam" id="PF12796">
    <property type="entry name" value="Ank_2"/>
    <property type="match status" value="1"/>
</dbReference>
<evidence type="ECO:0000256" key="1">
    <source>
        <dbReference type="ARBA" id="ARBA00004123"/>
    </source>
</evidence>
<dbReference type="Gene3D" id="1.25.40.20">
    <property type="entry name" value="Ankyrin repeat-containing domain"/>
    <property type="match status" value="1"/>
</dbReference>
<name>A0A2A4JT97_HELVI</name>
<evidence type="ECO:0000256" key="4">
    <source>
        <dbReference type="ARBA" id="ARBA00023242"/>
    </source>
</evidence>
<feature type="region of interest" description="Disordered" evidence="6">
    <location>
        <begin position="421"/>
        <end position="446"/>
    </location>
</feature>
<feature type="repeat" description="ANK" evidence="5">
    <location>
        <begin position="149"/>
        <end position="181"/>
    </location>
</feature>
<dbReference type="InterPro" id="IPR032675">
    <property type="entry name" value="LRR_dom_sf"/>
</dbReference>
<dbReference type="GO" id="GO:0031297">
    <property type="term" value="P:replication fork processing"/>
    <property type="evidence" value="ECO:0007669"/>
    <property type="project" value="TreeGrafter"/>
</dbReference>
<evidence type="ECO:0000256" key="6">
    <source>
        <dbReference type="SAM" id="MobiDB-lite"/>
    </source>
</evidence>
<dbReference type="Pfam" id="PF13516">
    <property type="entry name" value="LRR_6"/>
    <property type="match status" value="3"/>
</dbReference>
<dbReference type="InterPro" id="IPR036770">
    <property type="entry name" value="Ankyrin_rpt-contain_sf"/>
</dbReference>
<keyword evidence="5" id="KW-0040">ANK repeat</keyword>
<keyword evidence="4" id="KW-0539">Nucleus</keyword>
<protein>
    <submittedName>
        <fullName evidence="7">Uncharacterized protein</fullName>
    </submittedName>
</protein>